<dbReference type="AlphaFoldDB" id="A0A6G0XUY8"/>
<dbReference type="PANTHER" id="PTHR46586:SF5">
    <property type="match status" value="1"/>
</dbReference>
<organism evidence="1 2">
    <name type="scientific">Aphanomyces euteiches</name>
    <dbReference type="NCBI Taxonomy" id="100861"/>
    <lineage>
        <taxon>Eukaryota</taxon>
        <taxon>Sar</taxon>
        <taxon>Stramenopiles</taxon>
        <taxon>Oomycota</taxon>
        <taxon>Saprolegniomycetes</taxon>
        <taxon>Saprolegniales</taxon>
        <taxon>Verrucalvaceae</taxon>
        <taxon>Aphanomyces</taxon>
    </lineage>
</organism>
<dbReference type="SUPFAM" id="SSF48403">
    <property type="entry name" value="Ankyrin repeat"/>
    <property type="match status" value="1"/>
</dbReference>
<dbReference type="Gene3D" id="1.25.40.20">
    <property type="entry name" value="Ankyrin repeat-containing domain"/>
    <property type="match status" value="2"/>
</dbReference>
<evidence type="ECO:0000313" key="1">
    <source>
        <dbReference type="EMBL" id="KAF0744491.1"/>
    </source>
</evidence>
<protein>
    <submittedName>
        <fullName evidence="1">Uncharacterized protein</fullName>
    </submittedName>
</protein>
<dbReference type="PANTHER" id="PTHR46586">
    <property type="entry name" value="ANKYRIN REPEAT-CONTAINING PROTEIN"/>
    <property type="match status" value="1"/>
</dbReference>
<sequence length="297" mass="33659">MLKVLASRELLQLTCKFQDGLPLDVRPLKRAFIEAFEARQLFLYGTHAFAYFRCNSEFLQDLDHMLKTFDEWYAINGLSGLPRLVALLPDAEFLAMTYASCVGDVDLFQRICRSSHEMLTFQYLLALASWFQQLSMVKILTTYIPDDLVIRSTLAAVVLGGNAAIVEHLHNHGAQETNLMDTAAKYGHRDVLAFLHEHQVGRCTKAAMDHAADRGHQDIVEFLHHHREEGCSYRAIDMAAANGHDQIVRFLAEHRSEGWSSRAIELARFNGELEIARYLSGRKNPRETGTLPVTTIQ</sequence>
<evidence type="ECO:0000313" key="2">
    <source>
        <dbReference type="Proteomes" id="UP000481153"/>
    </source>
</evidence>
<gene>
    <name evidence="1" type="ORF">Ae201684_000967</name>
</gene>
<accession>A0A6G0XUY8</accession>
<name>A0A6G0XUY8_9STRA</name>
<dbReference type="InterPro" id="IPR002110">
    <property type="entry name" value="Ankyrin_rpt"/>
</dbReference>
<comment type="caution">
    <text evidence="1">The sequence shown here is derived from an EMBL/GenBank/DDBJ whole genome shotgun (WGS) entry which is preliminary data.</text>
</comment>
<dbReference type="EMBL" id="VJMJ01000009">
    <property type="protein sequence ID" value="KAF0744491.1"/>
    <property type="molecule type" value="Genomic_DNA"/>
</dbReference>
<dbReference type="Proteomes" id="UP000481153">
    <property type="component" value="Unassembled WGS sequence"/>
</dbReference>
<dbReference type="VEuPathDB" id="FungiDB:AeMF1_010434"/>
<dbReference type="InterPro" id="IPR052050">
    <property type="entry name" value="SecEffector_AnkRepeat"/>
</dbReference>
<dbReference type="InterPro" id="IPR036770">
    <property type="entry name" value="Ankyrin_rpt-contain_sf"/>
</dbReference>
<proteinExistence type="predicted"/>
<reference evidence="1 2" key="1">
    <citation type="submission" date="2019-07" db="EMBL/GenBank/DDBJ databases">
        <title>Genomics analysis of Aphanomyces spp. identifies a new class of oomycete effector associated with host adaptation.</title>
        <authorList>
            <person name="Gaulin E."/>
        </authorList>
    </citation>
    <scope>NUCLEOTIDE SEQUENCE [LARGE SCALE GENOMIC DNA]</scope>
    <source>
        <strain evidence="1 2">ATCC 201684</strain>
    </source>
</reference>
<keyword evidence="2" id="KW-1185">Reference proteome</keyword>
<dbReference type="Pfam" id="PF12796">
    <property type="entry name" value="Ank_2"/>
    <property type="match status" value="1"/>
</dbReference>